<comment type="caution">
    <text evidence="1">The sequence shown here is derived from an EMBL/GenBank/DDBJ whole genome shotgun (WGS) entry which is preliminary data.</text>
</comment>
<dbReference type="EMBL" id="AFRT01005319">
    <property type="protein sequence ID" value="ELU35787.1"/>
    <property type="molecule type" value="Genomic_DNA"/>
</dbReference>
<dbReference type="OrthoDB" id="3006153at2759"/>
<accession>L8WGG1</accession>
<dbReference type="Proteomes" id="UP000011668">
    <property type="component" value="Unassembled WGS sequence"/>
</dbReference>
<dbReference type="AlphaFoldDB" id="L8WGG1"/>
<dbReference type="HOGENOM" id="CLU_1961067_0_0_1"/>
<gene>
    <name evidence="1" type="ORF">AG1IA_10183</name>
</gene>
<proteinExistence type="predicted"/>
<evidence type="ECO:0000313" key="2">
    <source>
        <dbReference type="Proteomes" id="UP000011668"/>
    </source>
</evidence>
<organism evidence="1 2">
    <name type="scientific">Thanatephorus cucumeris (strain AG1-IA)</name>
    <name type="common">Rice sheath blight fungus</name>
    <name type="synonym">Rhizoctonia solani</name>
    <dbReference type="NCBI Taxonomy" id="983506"/>
    <lineage>
        <taxon>Eukaryota</taxon>
        <taxon>Fungi</taxon>
        <taxon>Dikarya</taxon>
        <taxon>Basidiomycota</taxon>
        <taxon>Agaricomycotina</taxon>
        <taxon>Agaricomycetes</taxon>
        <taxon>Cantharellales</taxon>
        <taxon>Ceratobasidiaceae</taxon>
        <taxon>Rhizoctonia</taxon>
        <taxon>Rhizoctonia solani AG-1</taxon>
    </lineage>
</organism>
<reference evidence="1 2" key="1">
    <citation type="journal article" date="2013" name="Nat. Commun.">
        <title>The evolution and pathogenic mechanisms of the rice sheath blight pathogen.</title>
        <authorList>
            <person name="Zheng A."/>
            <person name="Lin R."/>
            <person name="Xu L."/>
            <person name="Qin P."/>
            <person name="Tang C."/>
            <person name="Ai P."/>
            <person name="Zhang D."/>
            <person name="Liu Y."/>
            <person name="Sun Z."/>
            <person name="Feng H."/>
            <person name="Wang Y."/>
            <person name="Chen Y."/>
            <person name="Liang X."/>
            <person name="Fu R."/>
            <person name="Li Q."/>
            <person name="Zhang J."/>
            <person name="Yu X."/>
            <person name="Xie Z."/>
            <person name="Ding L."/>
            <person name="Guan P."/>
            <person name="Tang J."/>
            <person name="Liang Y."/>
            <person name="Wang S."/>
            <person name="Deng Q."/>
            <person name="Li S."/>
            <person name="Zhu J."/>
            <person name="Wang L."/>
            <person name="Liu H."/>
            <person name="Li P."/>
        </authorList>
    </citation>
    <scope>NUCLEOTIDE SEQUENCE [LARGE SCALE GENOMIC DNA]</scope>
    <source>
        <strain evidence="2">AG-1 IA</strain>
    </source>
</reference>
<sequence>MILKMVDWNALAGAAQKITRLPKSRTWSLKEKYSCAPSHGIYVSSPNGIHIISVYGRVKEGSELSYPIGNFTHLPDSLCSFYMYSSEVWPNSSPYKYAPTKNEAVLAEISRVIELKVRGAKYSLDELD</sequence>
<evidence type="ECO:0000313" key="1">
    <source>
        <dbReference type="EMBL" id="ELU35787.1"/>
    </source>
</evidence>
<keyword evidence="2" id="KW-1185">Reference proteome</keyword>
<name>L8WGG1_THACA</name>
<protein>
    <submittedName>
        <fullName evidence="1">Uncharacterized protein</fullName>
    </submittedName>
</protein>